<keyword evidence="2" id="KW-1185">Reference proteome</keyword>
<dbReference type="Proteomes" id="UP000198660">
    <property type="component" value="Unassembled WGS sequence"/>
</dbReference>
<dbReference type="EMBL" id="FPAA01000010">
    <property type="protein sequence ID" value="SFS89877.1"/>
    <property type="molecule type" value="Genomic_DNA"/>
</dbReference>
<evidence type="ECO:0000313" key="1">
    <source>
        <dbReference type="EMBL" id="SFS89877.1"/>
    </source>
</evidence>
<accession>A0A1I6TLJ2</accession>
<gene>
    <name evidence="1" type="ORF">SAMN05444972_11094</name>
</gene>
<name>A0A1I6TLJ2_9BACL</name>
<protein>
    <submittedName>
        <fullName evidence="1">Uncharacterized protein</fullName>
    </submittedName>
</protein>
<sequence length="31" mass="3455">MKTALEDPVVAVNECMNYIGRDEEEHDGTST</sequence>
<evidence type="ECO:0000313" key="2">
    <source>
        <dbReference type="Proteomes" id="UP000198660"/>
    </source>
</evidence>
<proteinExistence type="predicted"/>
<dbReference type="AlphaFoldDB" id="A0A1I6TLJ2"/>
<organism evidence="1 2">
    <name type="scientific">Marininema halotolerans</name>
    <dbReference type="NCBI Taxonomy" id="1155944"/>
    <lineage>
        <taxon>Bacteria</taxon>
        <taxon>Bacillati</taxon>
        <taxon>Bacillota</taxon>
        <taxon>Bacilli</taxon>
        <taxon>Bacillales</taxon>
        <taxon>Thermoactinomycetaceae</taxon>
        <taxon>Marininema</taxon>
    </lineage>
</organism>
<reference evidence="2" key="1">
    <citation type="submission" date="2016-10" db="EMBL/GenBank/DDBJ databases">
        <authorList>
            <person name="Varghese N."/>
            <person name="Submissions S."/>
        </authorList>
    </citation>
    <scope>NUCLEOTIDE SEQUENCE [LARGE SCALE GENOMIC DNA]</scope>
    <source>
        <strain evidence="2">DSM 45789</strain>
    </source>
</reference>